<dbReference type="InterPro" id="IPR000515">
    <property type="entry name" value="MetI-like"/>
</dbReference>
<dbReference type="Pfam" id="PF00528">
    <property type="entry name" value="BPD_transp_1"/>
    <property type="match status" value="1"/>
</dbReference>
<evidence type="ECO:0000256" key="7">
    <source>
        <dbReference type="ARBA" id="ARBA00023136"/>
    </source>
</evidence>
<feature type="transmembrane region" description="Helical" evidence="8">
    <location>
        <begin position="208"/>
        <end position="237"/>
    </location>
</feature>
<evidence type="ECO:0000256" key="5">
    <source>
        <dbReference type="ARBA" id="ARBA00022692"/>
    </source>
</evidence>
<dbReference type="PANTHER" id="PTHR42929:SF5">
    <property type="entry name" value="ABC TRANSPORTER PERMEASE PROTEIN"/>
    <property type="match status" value="1"/>
</dbReference>
<comment type="subcellular location">
    <subcellularLocation>
        <location evidence="1 8">Cell membrane</location>
        <topology evidence="1 8">Multi-pass membrane protein</topology>
    </subcellularLocation>
</comment>
<dbReference type="PROSITE" id="PS50928">
    <property type="entry name" value="ABC_TM1"/>
    <property type="match status" value="1"/>
</dbReference>
<dbReference type="Proteomes" id="UP000251205">
    <property type="component" value="Unassembled WGS sequence"/>
</dbReference>
<evidence type="ECO:0000256" key="3">
    <source>
        <dbReference type="ARBA" id="ARBA00022448"/>
    </source>
</evidence>
<keyword evidence="4" id="KW-1003">Cell membrane</keyword>
<feature type="transmembrane region" description="Helical" evidence="8">
    <location>
        <begin position="117"/>
        <end position="137"/>
    </location>
</feature>
<keyword evidence="5 8" id="KW-0812">Transmembrane</keyword>
<comment type="caution">
    <text evidence="10">The sequence shown here is derived from an EMBL/GenBank/DDBJ whole genome shotgun (WGS) entry which is preliminary data.</text>
</comment>
<keyword evidence="3 8" id="KW-0813">Transport</keyword>
<protein>
    <submittedName>
        <fullName evidence="10">ABC transporter permease</fullName>
    </submittedName>
</protein>
<evidence type="ECO:0000313" key="11">
    <source>
        <dbReference type="Proteomes" id="UP000251205"/>
    </source>
</evidence>
<sequence>MASSFARQSTGTFRSWILTGSVQHYSPLLAILLILPLLLLLAGGFVYPVVRLIGISLSGEAPLAPYQRVFDSPLYVQVLLRTFRIAAIVTVACFAIGYPTAYAIARMRGKLVKLGTACLFIPLWTSVLVRSYAWIVLLGRNGIINDGLIQLGVISTPLKMLYTEGAVILAMTHVLMPFMILPIHSALRSVPSAYEQAARNLGASRIVAFWRVTFPLSLSGVFAGCVICFILAIGFYITPALVGGPGALMMATLIGQQTIVLLDWPFAAALSVILLSATLLLVLLFRRALSFSKGLNSVH</sequence>
<reference evidence="10 11" key="1">
    <citation type="submission" date="2018-06" db="EMBL/GenBank/DDBJ databases">
        <title>Whole Genome Sequence of an efficient microsymbiont, Rhizobium tropici.</title>
        <authorList>
            <person name="Srinivasan R."/>
            <person name="Singh H.V."/>
            <person name="Srivastava R."/>
            <person name="Kumari B."/>
            <person name="Radhakrishna A."/>
        </authorList>
    </citation>
    <scope>NUCLEOTIDE SEQUENCE [LARGE SCALE GENOMIC DNA]</scope>
    <source>
        <strain evidence="10 11">IGFRI Rhizo-19</strain>
    </source>
</reference>
<dbReference type="Gene3D" id="1.10.3720.10">
    <property type="entry name" value="MetI-like"/>
    <property type="match status" value="1"/>
</dbReference>
<feature type="transmembrane region" description="Helical" evidence="8">
    <location>
        <begin position="28"/>
        <end position="50"/>
    </location>
</feature>
<name>A0A329YJ52_RHITR</name>
<proteinExistence type="inferred from homology"/>
<dbReference type="SUPFAM" id="SSF161098">
    <property type="entry name" value="MetI-like"/>
    <property type="match status" value="1"/>
</dbReference>
<evidence type="ECO:0000256" key="2">
    <source>
        <dbReference type="ARBA" id="ARBA00007069"/>
    </source>
</evidence>
<evidence type="ECO:0000259" key="9">
    <source>
        <dbReference type="PROSITE" id="PS50928"/>
    </source>
</evidence>
<keyword evidence="7 8" id="KW-0472">Membrane</keyword>
<dbReference type="AlphaFoldDB" id="A0A329YJ52"/>
<comment type="similarity">
    <text evidence="2">Belongs to the binding-protein-dependent transport system permease family. CysTW subfamily.</text>
</comment>
<dbReference type="EMBL" id="QMKK01000025">
    <property type="protein sequence ID" value="RAX41972.1"/>
    <property type="molecule type" value="Genomic_DNA"/>
</dbReference>
<feature type="transmembrane region" description="Helical" evidence="8">
    <location>
        <begin position="264"/>
        <end position="285"/>
    </location>
</feature>
<organism evidence="10 11">
    <name type="scientific">Rhizobium tropici</name>
    <dbReference type="NCBI Taxonomy" id="398"/>
    <lineage>
        <taxon>Bacteria</taxon>
        <taxon>Pseudomonadati</taxon>
        <taxon>Pseudomonadota</taxon>
        <taxon>Alphaproteobacteria</taxon>
        <taxon>Hyphomicrobiales</taxon>
        <taxon>Rhizobiaceae</taxon>
        <taxon>Rhizobium/Agrobacterium group</taxon>
        <taxon>Rhizobium</taxon>
    </lineage>
</organism>
<dbReference type="CDD" id="cd06261">
    <property type="entry name" value="TM_PBP2"/>
    <property type="match status" value="1"/>
</dbReference>
<evidence type="ECO:0000256" key="4">
    <source>
        <dbReference type="ARBA" id="ARBA00022475"/>
    </source>
</evidence>
<evidence type="ECO:0000313" key="10">
    <source>
        <dbReference type="EMBL" id="RAX41972.1"/>
    </source>
</evidence>
<dbReference type="InterPro" id="IPR035906">
    <property type="entry name" value="MetI-like_sf"/>
</dbReference>
<feature type="transmembrane region" description="Helical" evidence="8">
    <location>
        <begin position="166"/>
        <end position="187"/>
    </location>
</feature>
<dbReference type="RefSeq" id="WP_112341662.1">
    <property type="nucleotide sequence ID" value="NZ_QMKK01000025.1"/>
</dbReference>
<dbReference type="GO" id="GO:0005886">
    <property type="term" value="C:plasma membrane"/>
    <property type="evidence" value="ECO:0007669"/>
    <property type="project" value="UniProtKB-SubCell"/>
</dbReference>
<feature type="transmembrane region" description="Helical" evidence="8">
    <location>
        <begin position="83"/>
        <end position="105"/>
    </location>
</feature>
<dbReference type="GO" id="GO:0055085">
    <property type="term" value="P:transmembrane transport"/>
    <property type="evidence" value="ECO:0007669"/>
    <property type="project" value="InterPro"/>
</dbReference>
<feature type="domain" description="ABC transmembrane type-1" evidence="9">
    <location>
        <begin position="79"/>
        <end position="285"/>
    </location>
</feature>
<keyword evidence="6 8" id="KW-1133">Transmembrane helix</keyword>
<gene>
    <name evidence="10" type="ORF">DQ393_10345</name>
</gene>
<evidence type="ECO:0000256" key="8">
    <source>
        <dbReference type="RuleBase" id="RU363032"/>
    </source>
</evidence>
<evidence type="ECO:0000256" key="6">
    <source>
        <dbReference type="ARBA" id="ARBA00022989"/>
    </source>
</evidence>
<dbReference type="PANTHER" id="PTHR42929">
    <property type="entry name" value="INNER MEMBRANE ABC TRANSPORTER PERMEASE PROTEIN YDCU-RELATED-RELATED"/>
    <property type="match status" value="1"/>
</dbReference>
<dbReference type="OrthoDB" id="9807047at2"/>
<accession>A0A329YJ52</accession>
<evidence type="ECO:0000256" key="1">
    <source>
        <dbReference type="ARBA" id="ARBA00004651"/>
    </source>
</evidence>